<accession>A0A1B1MMG5</accession>
<evidence type="ECO:0000256" key="1">
    <source>
        <dbReference type="SAM" id="MobiDB-lite"/>
    </source>
</evidence>
<dbReference type="KEGG" id="sls:SLINC_7503"/>
<proteinExistence type="predicted"/>
<dbReference type="InterPro" id="IPR036412">
    <property type="entry name" value="HAD-like_sf"/>
</dbReference>
<feature type="compositionally biased region" description="Basic residues" evidence="1">
    <location>
        <begin position="12"/>
        <end position="27"/>
    </location>
</feature>
<dbReference type="CDD" id="cd07505">
    <property type="entry name" value="HAD_BPGM-like"/>
    <property type="match status" value="1"/>
</dbReference>
<evidence type="ECO:0000313" key="3">
    <source>
        <dbReference type="Proteomes" id="UP000092598"/>
    </source>
</evidence>
<dbReference type="STRING" id="1915.SLINC_7503"/>
<protein>
    <submittedName>
        <fullName evidence="2">Phosphatase/phosphohexomutase-like protein</fullName>
    </submittedName>
</protein>
<evidence type="ECO:0000313" key="2">
    <source>
        <dbReference type="EMBL" id="ANS69727.1"/>
    </source>
</evidence>
<dbReference type="InterPro" id="IPR006439">
    <property type="entry name" value="HAD-SF_hydro_IA"/>
</dbReference>
<dbReference type="GO" id="GO:0050308">
    <property type="term" value="F:sugar-phosphatase activity"/>
    <property type="evidence" value="ECO:0007669"/>
    <property type="project" value="TreeGrafter"/>
</dbReference>
<sequence length="138" mass="14138">MAGLTGAVHVGRAGHRTRPHPRSRRPRLPIAVASNGPRVLLDKSLAHGGLSRWLPVTVSGDDVASPKPHPACYLAACTALGVEPASALAVEDSPVGARAAHAAGMTVLGVGGLTRGPYVHAHAPALDDAALRSWFAGW</sequence>
<dbReference type="NCBIfam" id="TIGR01509">
    <property type="entry name" value="HAD-SF-IA-v3"/>
    <property type="match status" value="1"/>
</dbReference>
<dbReference type="SUPFAM" id="SSF56784">
    <property type="entry name" value="HAD-like"/>
    <property type="match status" value="1"/>
</dbReference>
<keyword evidence="3" id="KW-1185">Reference proteome</keyword>
<dbReference type="Proteomes" id="UP000092598">
    <property type="component" value="Chromosome"/>
</dbReference>
<dbReference type="PANTHER" id="PTHR43481">
    <property type="entry name" value="FRUCTOSE-1-PHOSPHATE PHOSPHATASE"/>
    <property type="match status" value="1"/>
</dbReference>
<dbReference type="Gene3D" id="3.40.50.1000">
    <property type="entry name" value="HAD superfamily/HAD-like"/>
    <property type="match status" value="1"/>
</dbReference>
<organism evidence="2 3">
    <name type="scientific">Streptomyces lincolnensis</name>
    <dbReference type="NCBI Taxonomy" id="1915"/>
    <lineage>
        <taxon>Bacteria</taxon>
        <taxon>Bacillati</taxon>
        <taxon>Actinomycetota</taxon>
        <taxon>Actinomycetes</taxon>
        <taxon>Kitasatosporales</taxon>
        <taxon>Streptomycetaceae</taxon>
        <taxon>Streptomyces</taxon>
    </lineage>
</organism>
<dbReference type="PANTHER" id="PTHR43481:SF4">
    <property type="entry name" value="GLYCEROL-1-PHOSPHATE PHOSPHOHYDROLASE 1-RELATED"/>
    <property type="match status" value="1"/>
</dbReference>
<dbReference type="RefSeq" id="WP_257785193.1">
    <property type="nucleotide sequence ID" value="NZ_CP016438.1"/>
</dbReference>
<name>A0A1B1MMG5_STRLN</name>
<dbReference type="Pfam" id="PF00702">
    <property type="entry name" value="Hydrolase"/>
    <property type="match status" value="1"/>
</dbReference>
<dbReference type="AlphaFoldDB" id="A0A1B1MMG5"/>
<reference evidence="2 3" key="1">
    <citation type="submission" date="2016-07" db="EMBL/GenBank/DDBJ databases">
        <title>Enhancement of antibiotic productionsby engineered nitrateutilization in actinobacteria.</title>
        <authorList>
            <person name="Meng S.C."/>
        </authorList>
    </citation>
    <scope>NUCLEOTIDE SEQUENCE [LARGE SCALE GENOMIC DNA]</scope>
    <source>
        <strain evidence="2 3">NRRL 2936</strain>
    </source>
</reference>
<dbReference type="InterPro" id="IPR051806">
    <property type="entry name" value="HAD-like_SPP"/>
</dbReference>
<dbReference type="InterPro" id="IPR023214">
    <property type="entry name" value="HAD_sf"/>
</dbReference>
<gene>
    <name evidence="2" type="ORF">SLINC_7503</name>
</gene>
<feature type="region of interest" description="Disordered" evidence="1">
    <location>
        <begin position="1"/>
        <end position="27"/>
    </location>
</feature>
<dbReference type="EMBL" id="CP016438">
    <property type="protein sequence ID" value="ANS69727.1"/>
    <property type="molecule type" value="Genomic_DNA"/>
</dbReference>